<evidence type="ECO:0000313" key="3">
    <source>
        <dbReference type="Proteomes" id="UP000295807"/>
    </source>
</evidence>
<dbReference type="EMBL" id="SMAD01000008">
    <property type="protein sequence ID" value="TCS86379.1"/>
    <property type="molecule type" value="Genomic_DNA"/>
</dbReference>
<dbReference type="AlphaFoldDB" id="A0A4R3KPL6"/>
<proteinExistence type="predicted"/>
<name>A0A4R3KPL6_9SPHI</name>
<comment type="caution">
    <text evidence="2">The sequence shown here is derived from an EMBL/GenBank/DDBJ whole genome shotgun (WGS) entry which is preliminary data.</text>
</comment>
<sequence length="174" mass="19934">MNKPIFTKRIHIVCGLTVAFLVLSSNTYSQVDSTSIERYILRYTSSIEYEKLNRDTITTYSYMVLYDEQSVLDTIILSSMADSLAFSKGSMRELRGKYESLPSRGFNLKSSAIFVPVLIIPYGAYYTVLIDEKRLSTISGAWESLFFPRDLQIEEDRYIKFVVPTVVTVSKPME</sequence>
<accession>A0A4R3KPL6</accession>
<evidence type="ECO:0000256" key="1">
    <source>
        <dbReference type="SAM" id="SignalP"/>
    </source>
</evidence>
<keyword evidence="1" id="KW-0732">Signal</keyword>
<organism evidence="2 3">
    <name type="scientific">Anseongella ginsenosidimutans</name>
    <dbReference type="NCBI Taxonomy" id="496056"/>
    <lineage>
        <taxon>Bacteria</taxon>
        <taxon>Pseudomonadati</taxon>
        <taxon>Bacteroidota</taxon>
        <taxon>Sphingobacteriia</taxon>
        <taxon>Sphingobacteriales</taxon>
        <taxon>Sphingobacteriaceae</taxon>
        <taxon>Anseongella</taxon>
    </lineage>
</organism>
<feature type="chain" id="PRO_5020259687" evidence="1">
    <location>
        <begin position="30"/>
        <end position="174"/>
    </location>
</feature>
<reference evidence="2 3" key="1">
    <citation type="submission" date="2019-03" db="EMBL/GenBank/DDBJ databases">
        <title>Genomic Encyclopedia of Type Strains, Phase IV (KMG-IV): sequencing the most valuable type-strain genomes for metagenomic binning, comparative biology and taxonomic classification.</title>
        <authorList>
            <person name="Goeker M."/>
        </authorList>
    </citation>
    <scope>NUCLEOTIDE SEQUENCE [LARGE SCALE GENOMIC DNA]</scope>
    <source>
        <strain evidence="2 3">DSM 21100</strain>
    </source>
</reference>
<feature type="signal peptide" evidence="1">
    <location>
        <begin position="1"/>
        <end position="29"/>
    </location>
</feature>
<gene>
    <name evidence="2" type="ORF">EDD80_108172</name>
</gene>
<dbReference type="Proteomes" id="UP000295807">
    <property type="component" value="Unassembled WGS sequence"/>
</dbReference>
<keyword evidence="3" id="KW-1185">Reference proteome</keyword>
<evidence type="ECO:0000313" key="2">
    <source>
        <dbReference type="EMBL" id="TCS86379.1"/>
    </source>
</evidence>
<protein>
    <submittedName>
        <fullName evidence="2">Uncharacterized protein</fullName>
    </submittedName>
</protein>